<feature type="compositionally biased region" description="Gly residues" evidence="1">
    <location>
        <begin position="94"/>
        <end position="103"/>
    </location>
</feature>
<dbReference type="EMBL" id="FMCS01000002">
    <property type="protein sequence ID" value="SCE84920.1"/>
    <property type="molecule type" value="Genomic_DNA"/>
</dbReference>
<feature type="region of interest" description="Disordered" evidence="1">
    <location>
        <begin position="82"/>
        <end position="130"/>
    </location>
</feature>
<reference evidence="4" key="1">
    <citation type="submission" date="2016-06" db="EMBL/GenBank/DDBJ databases">
        <authorList>
            <person name="Varghese N."/>
            <person name="Submissions Spin"/>
        </authorList>
    </citation>
    <scope>NUCLEOTIDE SEQUENCE [LARGE SCALE GENOMIC DNA]</scope>
    <source>
        <strain evidence="4">DSM 45246</strain>
    </source>
</reference>
<feature type="compositionally biased region" description="Low complexity" evidence="1">
    <location>
        <begin position="104"/>
        <end position="130"/>
    </location>
</feature>
<keyword evidence="2" id="KW-0812">Transmembrane</keyword>
<keyword evidence="4" id="KW-1185">Reference proteome</keyword>
<keyword evidence="2" id="KW-1133">Transmembrane helix</keyword>
<dbReference type="AlphaFoldDB" id="A0A1C4VLV4"/>
<evidence type="ECO:0000256" key="1">
    <source>
        <dbReference type="SAM" id="MobiDB-lite"/>
    </source>
</evidence>
<evidence type="ECO:0000313" key="3">
    <source>
        <dbReference type="EMBL" id="SCE84920.1"/>
    </source>
</evidence>
<organism evidence="3 4">
    <name type="scientific">Micromonospora chaiyaphumensis</name>
    <dbReference type="NCBI Taxonomy" id="307119"/>
    <lineage>
        <taxon>Bacteria</taxon>
        <taxon>Bacillati</taxon>
        <taxon>Actinomycetota</taxon>
        <taxon>Actinomycetes</taxon>
        <taxon>Micromonosporales</taxon>
        <taxon>Micromonosporaceae</taxon>
        <taxon>Micromonospora</taxon>
    </lineage>
</organism>
<keyword evidence="2" id="KW-0472">Membrane</keyword>
<evidence type="ECO:0000256" key="2">
    <source>
        <dbReference type="SAM" id="Phobius"/>
    </source>
</evidence>
<protein>
    <recommendedName>
        <fullName evidence="5">DUF5666 domain-containing protein</fullName>
    </recommendedName>
</protein>
<name>A0A1C4VLV4_9ACTN</name>
<dbReference type="RefSeq" id="WP_244167598.1">
    <property type="nucleotide sequence ID" value="NZ_FMCS01000002.1"/>
</dbReference>
<proteinExistence type="predicted"/>
<feature type="region of interest" description="Disordered" evidence="1">
    <location>
        <begin position="1"/>
        <end position="37"/>
    </location>
</feature>
<gene>
    <name evidence="3" type="ORF">GA0070214_102517</name>
</gene>
<evidence type="ECO:0008006" key="5">
    <source>
        <dbReference type="Google" id="ProtNLM"/>
    </source>
</evidence>
<feature type="transmembrane region" description="Helical" evidence="2">
    <location>
        <begin position="56"/>
        <end position="74"/>
    </location>
</feature>
<dbReference type="Proteomes" id="UP000199629">
    <property type="component" value="Unassembled WGS sequence"/>
</dbReference>
<sequence length="203" mass="19450">MTRAVKWGRQGRGVHRGADGPGPDLTPPADGSGSGDGLAGDLAAAAGRRWWNRGTLYLGALVLVTGGFLGGVQVQKSYGESTAGPATAASRGQRGAGGFGFPGGPAAAGMPTGAPGGAAPNTGNSGAGGASTTTGTVKLVDGTTLYVETADGTVVTVRTSGDTAIKLARDGALKDLKAGDAVTVEGANSAGTVAATTVTGPAK</sequence>
<accession>A0A1C4VLV4</accession>
<evidence type="ECO:0000313" key="4">
    <source>
        <dbReference type="Proteomes" id="UP000199629"/>
    </source>
</evidence>